<feature type="compositionally biased region" description="Basic and acidic residues" evidence="7">
    <location>
        <begin position="102"/>
        <end position="116"/>
    </location>
</feature>
<dbReference type="FunFam" id="3.30.70.1230:FF:000030">
    <property type="entry name" value="Si:ch211-215j19.12"/>
    <property type="match status" value="1"/>
</dbReference>
<evidence type="ECO:0000259" key="8">
    <source>
        <dbReference type="PROSITE" id="PS50125"/>
    </source>
</evidence>
<feature type="compositionally biased region" description="Basic and acidic residues" evidence="7">
    <location>
        <begin position="271"/>
        <end position="313"/>
    </location>
</feature>
<sequence length="784" mass="87862">MSGDNSPVTENDHAREVSPTNSDGHGTSKSTSRRKGDGRENSGDKLSSHAMHPYRSDQPQSTSGLTKKVGNRRRISRSTRSPDDESTISNGSSELSKRRSVSRSESEKPQGRESDRAPLPPSRMRERHDSDGPPKPKSVSRRKEPRSSDSLDTELRAPREHKEKQRVTLRGGEDENNVGQPSFNSSADSVGTSRTNRSRKSSSSTSKTEDPTTDESSQLSDKMRRRNSNSSGGSSKQGSSTRSRRSKSEREQGNRLSRSRSNRSPQSLKGGTDERSSSRKQLTSDDRSSSRKKLTSDDRSSSRKKLTSDDRSSSRKKITVSEDEIMALLGSTYDGPLNTGDEEVRSISPKLEKRISRSRGTTSPRRNNSPRRQNSPHRRSSPHRQSDKKRMIRRASNDPDLTTDKKERKQRIPPRRSRSDELEPNNGLNHFLEKDLGSRERRKGAIGSRSVASATLSGSRSILSTRSSQSRRRRQSSSTGRILKHQVSPDVVEEENLSDDMNNSDMINGFNHDDYDDDQESIDLDLATARENFAQQNANAKLQLHLNKTDELLYSVFPKHVANALRNGQKVEPENHELVTIFFSDIVGFTDISAKLDPLKISDMLDRLYNSFDALSDYHDVFKVETIGDAYMAVTNLTKEQPDHCKRITEFAIDAIRVANQTVVDEENPSMGFVNIRVGFHSGSVVSNVVGARNPRYCLFGDTVNTASRMESNSQKNRIHCSEISANLLRRQCPRMRIYPRGTIEVKGKGEMKTFWVHTEGSVAHKDKKNGTIRGFMKSIGKRG</sequence>
<evidence type="ECO:0000256" key="4">
    <source>
        <dbReference type="ARBA" id="ARBA00022989"/>
    </source>
</evidence>
<feature type="compositionally biased region" description="Polar residues" evidence="7">
    <location>
        <begin position="18"/>
        <end position="30"/>
    </location>
</feature>
<feature type="compositionally biased region" description="Polar residues" evidence="7">
    <location>
        <begin position="177"/>
        <end position="191"/>
    </location>
</feature>
<dbReference type="Gene3D" id="3.30.70.1230">
    <property type="entry name" value="Nucleotide cyclase"/>
    <property type="match status" value="1"/>
</dbReference>
<dbReference type="GO" id="GO:0004383">
    <property type="term" value="F:guanylate cyclase activity"/>
    <property type="evidence" value="ECO:0007669"/>
    <property type="project" value="TreeGrafter"/>
</dbReference>
<evidence type="ECO:0000313" key="9">
    <source>
        <dbReference type="EMBL" id="VEU37632.1"/>
    </source>
</evidence>
<dbReference type="EMBL" id="CAACVS010000135">
    <property type="protein sequence ID" value="VEU37632.1"/>
    <property type="molecule type" value="Genomic_DNA"/>
</dbReference>
<keyword evidence="4" id="KW-1133">Transmembrane helix</keyword>
<dbReference type="GO" id="GO:0004016">
    <property type="term" value="F:adenylate cyclase activity"/>
    <property type="evidence" value="ECO:0007669"/>
    <property type="project" value="TreeGrafter"/>
</dbReference>
<dbReference type="InterPro" id="IPR050401">
    <property type="entry name" value="Cyclic_nucleotide_synthase"/>
</dbReference>
<evidence type="ECO:0000256" key="6">
    <source>
        <dbReference type="ARBA" id="ARBA00023239"/>
    </source>
</evidence>
<gene>
    <name evidence="9" type="ORF">PSNMU_V1.4_AUG-EV-PASAV3_0044370</name>
</gene>
<dbReference type="Pfam" id="PF00211">
    <property type="entry name" value="Guanylate_cyc"/>
    <property type="match status" value="1"/>
</dbReference>
<feature type="compositionally biased region" description="Basic and acidic residues" evidence="7">
    <location>
        <begin position="34"/>
        <end position="47"/>
    </location>
</feature>
<dbReference type="OrthoDB" id="10258068at2759"/>
<feature type="compositionally biased region" description="Basic and acidic residues" evidence="7">
    <location>
        <begin position="123"/>
        <end position="134"/>
    </location>
</feature>
<name>A0A448Z6H1_9STRA</name>
<evidence type="ECO:0000256" key="3">
    <source>
        <dbReference type="ARBA" id="ARBA00022741"/>
    </source>
</evidence>
<dbReference type="CDD" id="cd07302">
    <property type="entry name" value="CHD"/>
    <property type="match status" value="1"/>
</dbReference>
<dbReference type="InterPro" id="IPR001054">
    <property type="entry name" value="A/G_cyclase"/>
</dbReference>
<feature type="compositionally biased region" description="Basic residues" evidence="7">
    <location>
        <begin position="374"/>
        <end position="383"/>
    </location>
</feature>
<dbReference type="PANTHER" id="PTHR11920:SF335">
    <property type="entry name" value="GUANYLATE CYCLASE"/>
    <property type="match status" value="1"/>
</dbReference>
<dbReference type="GO" id="GO:0007168">
    <property type="term" value="P:receptor guanylyl cyclase signaling pathway"/>
    <property type="evidence" value="ECO:0007669"/>
    <property type="project" value="TreeGrafter"/>
</dbReference>
<keyword evidence="2" id="KW-0812">Transmembrane</keyword>
<dbReference type="SUPFAM" id="SSF55073">
    <property type="entry name" value="Nucleotide cyclase"/>
    <property type="match status" value="1"/>
</dbReference>
<organism evidence="9 10">
    <name type="scientific">Pseudo-nitzschia multistriata</name>
    <dbReference type="NCBI Taxonomy" id="183589"/>
    <lineage>
        <taxon>Eukaryota</taxon>
        <taxon>Sar</taxon>
        <taxon>Stramenopiles</taxon>
        <taxon>Ochrophyta</taxon>
        <taxon>Bacillariophyta</taxon>
        <taxon>Bacillariophyceae</taxon>
        <taxon>Bacillariophycidae</taxon>
        <taxon>Bacillariales</taxon>
        <taxon>Bacillariaceae</taxon>
        <taxon>Pseudo-nitzschia</taxon>
    </lineage>
</organism>
<feature type="compositionally biased region" description="Basic and acidic residues" evidence="7">
    <location>
        <begin position="141"/>
        <end position="166"/>
    </location>
</feature>
<feature type="compositionally biased region" description="Low complexity" evidence="7">
    <location>
        <begin position="456"/>
        <end position="468"/>
    </location>
</feature>
<feature type="compositionally biased region" description="Low complexity" evidence="7">
    <location>
        <begin position="228"/>
        <end position="241"/>
    </location>
</feature>
<feature type="domain" description="Guanylate cyclase" evidence="8">
    <location>
        <begin position="580"/>
        <end position="711"/>
    </location>
</feature>
<proteinExistence type="predicted"/>
<protein>
    <recommendedName>
        <fullName evidence="8">Guanylate cyclase domain-containing protein</fullName>
    </recommendedName>
</protein>
<dbReference type="AlphaFoldDB" id="A0A448Z6H1"/>
<evidence type="ECO:0000256" key="1">
    <source>
        <dbReference type="ARBA" id="ARBA00004370"/>
    </source>
</evidence>
<evidence type="ECO:0000313" key="10">
    <source>
        <dbReference type="Proteomes" id="UP000291116"/>
    </source>
</evidence>
<feature type="region of interest" description="Disordered" evidence="7">
    <location>
        <begin position="1"/>
        <end position="502"/>
    </location>
</feature>
<dbReference type="GO" id="GO:0001653">
    <property type="term" value="F:peptide receptor activity"/>
    <property type="evidence" value="ECO:0007669"/>
    <property type="project" value="TreeGrafter"/>
</dbReference>
<dbReference type="PANTHER" id="PTHR11920">
    <property type="entry name" value="GUANYLYL CYCLASE"/>
    <property type="match status" value="1"/>
</dbReference>
<comment type="subcellular location">
    <subcellularLocation>
        <location evidence="1">Membrane</location>
    </subcellularLocation>
</comment>
<feature type="compositionally biased region" description="Low complexity" evidence="7">
    <location>
        <begin position="363"/>
        <end position="373"/>
    </location>
</feature>
<dbReference type="GO" id="GO:0035556">
    <property type="term" value="P:intracellular signal transduction"/>
    <property type="evidence" value="ECO:0007669"/>
    <property type="project" value="InterPro"/>
</dbReference>
<accession>A0A448Z6H1</accession>
<dbReference type="SMART" id="SM00044">
    <property type="entry name" value="CYCc"/>
    <property type="match status" value="1"/>
</dbReference>
<dbReference type="InterPro" id="IPR029787">
    <property type="entry name" value="Nucleotide_cyclase"/>
</dbReference>
<evidence type="ECO:0000256" key="2">
    <source>
        <dbReference type="ARBA" id="ARBA00022692"/>
    </source>
</evidence>
<dbReference type="GO" id="GO:0000166">
    <property type="term" value="F:nucleotide binding"/>
    <property type="evidence" value="ECO:0007669"/>
    <property type="project" value="UniProtKB-KW"/>
</dbReference>
<reference evidence="9 10" key="1">
    <citation type="submission" date="2019-01" db="EMBL/GenBank/DDBJ databases">
        <authorList>
            <person name="Ferrante I. M."/>
        </authorList>
    </citation>
    <scope>NUCLEOTIDE SEQUENCE [LARGE SCALE GENOMIC DNA]</scope>
    <source>
        <strain evidence="9 10">B856</strain>
    </source>
</reference>
<evidence type="ECO:0000256" key="7">
    <source>
        <dbReference type="SAM" id="MobiDB-lite"/>
    </source>
</evidence>
<dbReference type="Proteomes" id="UP000291116">
    <property type="component" value="Unassembled WGS sequence"/>
</dbReference>
<feature type="compositionally biased region" description="Basic and acidic residues" evidence="7">
    <location>
        <begin position="342"/>
        <end position="355"/>
    </location>
</feature>
<keyword evidence="6" id="KW-0456">Lyase</keyword>
<keyword evidence="5" id="KW-0472">Membrane</keyword>
<keyword evidence="10" id="KW-1185">Reference proteome</keyword>
<evidence type="ECO:0000256" key="5">
    <source>
        <dbReference type="ARBA" id="ARBA00023136"/>
    </source>
</evidence>
<dbReference type="GO" id="GO:0005886">
    <property type="term" value="C:plasma membrane"/>
    <property type="evidence" value="ECO:0007669"/>
    <property type="project" value="TreeGrafter"/>
</dbReference>
<dbReference type="PROSITE" id="PS50125">
    <property type="entry name" value="GUANYLATE_CYCLASE_2"/>
    <property type="match status" value="1"/>
</dbReference>
<keyword evidence="3" id="KW-0547">Nucleotide-binding</keyword>